<dbReference type="EC" id="2.7.13.3" evidence="2"/>
<dbReference type="NCBIfam" id="TIGR00229">
    <property type="entry name" value="sensory_box"/>
    <property type="match status" value="6"/>
</dbReference>
<feature type="domain" description="PAC" evidence="7">
    <location>
        <begin position="1105"/>
        <end position="1157"/>
    </location>
</feature>
<dbReference type="Proteomes" id="UP000008514">
    <property type="component" value="Chromosome"/>
</dbReference>
<dbReference type="GO" id="GO:0004673">
    <property type="term" value="F:protein histidine kinase activity"/>
    <property type="evidence" value="ECO:0007669"/>
    <property type="project" value="UniProtKB-EC"/>
</dbReference>
<protein>
    <recommendedName>
        <fullName evidence="2">histidine kinase</fullName>
        <ecNumber evidence="2">2.7.13.3</ecNumber>
    </recommendedName>
</protein>
<evidence type="ECO:0000259" key="7">
    <source>
        <dbReference type="PROSITE" id="PS50113"/>
    </source>
</evidence>
<dbReference type="PROSITE" id="PS50112">
    <property type="entry name" value="PAS"/>
    <property type="match status" value="5"/>
</dbReference>
<dbReference type="InterPro" id="IPR000014">
    <property type="entry name" value="PAS"/>
</dbReference>
<dbReference type="RefSeq" id="WP_015024017.1">
    <property type="nucleotide sequence ID" value="NC_018721.1"/>
</dbReference>
<dbReference type="PANTHER" id="PTHR43304">
    <property type="entry name" value="PHYTOCHROME-LIKE PROTEIN CPH1"/>
    <property type="match status" value="1"/>
</dbReference>
<dbReference type="PANTHER" id="PTHR43304:SF1">
    <property type="entry name" value="PAC DOMAIN-CONTAINING PROTEIN"/>
    <property type="match status" value="1"/>
</dbReference>
<dbReference type="SMART" id="SM00091">
    <property type="entry name" value="PAS"/>
    <property type="match status" value="6"/>
</dbReference>
<evidence type="ECO:0000313" key="8">
    <source>
        <dbReference type="EMBL" id="AFU68418.1"/>
    </source>
</evidence>
<evidence type="ECO:0000256" key="4">
    <source>
        <dbReference type="ARBA" id="ARBA00022679"/>
    </source>
</evidence>
<feature type="domain" description="PAS" evidence="6">
    <location>
        <begin position="672"/>
        <end position="742"/>
    </location>
</feature>
<dbReference type="SUPFAM" id="SSF55785">
    <property type="entry name" value="PYP-like sensor domain (PAS domain)"/>
    <property type="match status" value="6"/>
</dbReference>
<feature type="domain" description="PAC" evidence="7">
    <location>
        <begin position="341"/>
        <end position="393"/>
    </location>
</feature>
<dbReference type="InterPro" id="IPR001610">
    <property type="entry name" value="PAC"/>
</dbReference>
<name>K4IEZ6_PSYTT</name>
<keyword evidence="9" id="KW-1185">Reference proteome</keyword>
<proteinExistence type="predicted"/>
<dbReference type="CDD" id="cd00130">
    <property type="entry name" value="PAS"/>
    <property type="match status" value="5"/>
</dbReference>
<dbReference type="Gene3D" id="3.30.450.20">
    <property type="entry name" value="PAS domain"/>
    <property type="match status" value="6"/>
</dbReference>
<dbReference type="InterPro" id="IPR013656">
    <property type="entry name" value="PAS_4"/>
</dbReference>
<dbReference type="InterPro" id="IPR000700">
    <property type="entry name" value="PAS-assoc_C"/>
</dbReference>
<evidence type="ECO:0000256" key="2">
    <source>
        <dbReference type="ARBA" id="ARBA00012438"/>
    </source>
</evidence>
<dbReference type="InterPro" id="IPR029016">
    <property type="entry name" value="GAF-like_dom_sf"/>
</dbReference>
<dbReference type="OrthoDB" id="9124519at2"/>
<feature type="domain" description="PAS" evidence="6">
    <location>
        <begin position="917"/>
        <end position="981"/>
    </location>
</feature>
<dbReference type="STRING" id="313595.P700755_001533"/>
<organism evidence="8 9">
    <name type="scientific">Psychroflexus torquis (strain ATCC 700755 / CIP 106069 / ACAM 623)</name>
    <dbReference type="NCBI Taxonomy" id="313595"/>
    <lineage>
        <taxon>Bacteria</taxon>
        <taxon>Pseudomonadati</taxon>
        <taxon>Bacteroidota</taxon>
        <taxon>Flavobacteriia</taxon>
        <taxon>Flavobacteriales</taxon>
        <taxon>Flavobacteriaceae</taxon>
        <taxon>Psychroflexus</taxon>
    </lineage>
</organism>
<dbReference type="InterPro" id="IPR035965">
    <property type="entry name" value="PAS-like_dom_sf"/>
</dbReference>
<gene>
    <name evidence="8" type="ordered locus">P700755_001533</name>
</gene>
<sequence length="1157" mass="134813">MSTEFIELKKILDYFESPAFLVRYSGEDSKVEGCSQKFKTLFDCLERKEESINLTLFLSETLRIDNKSLKFIESQLESLSEKPISTAEFHLSFNHKDFYFKCERVGINKTPYFFVTVTQSYKEKSHFSDTNKTLDKAFFQRIFESLPLGIAVNKIDDNTTVYVNKKFEDTYGWEAEDLQNVSEFFEKVYPEVNYRKEISERILSDIASRNPEKMQWQNLKITTKLNEVKIIDAKNIPLYDHNFMISTVTDVTESYYARKELEQAKSRFDLASQATSDAVWECDLKSDKLYWGEGFEYLFGYKRGGDIVSMSFWESKIHPNDLHPFLNSLKLAIEDKNLKKWTFDYRFLKKDASFANVRENVIIVRNEKGEATRLVGALQDITKAVKREDHLGLLEKLVAGAKDAILMAKVHNDNFLDSEIIYANPSFKELFGYDSSDIIGKTPLEFYVTDKNKAGFTDLNKKLKNWDPVEIDLLNFTKQNVEFWNNLSITPIMDDQGWYTHWVVINRDINDLKNSIIKRQLLTQTHKIFTENMPLDALLIKVLQEIENQLGSYVNEVWLFDPYSKKLTKSVELIGGKVVDLESHDTGLFYKSVIEKIFKTNQPLITIHEEDIHLEEGINIKLSYAFPIQYHGSIMGVVHLGFTHAYSREQSLRSVFDDFSIQLANEISRKQAENELTSFFEYAPDFMGIAGKDGYLKKVNKRATDLLGYREEEFLSIPFFKFIHSEDQIEALETLSAAIQLPGKQYAKIRVNSKNNNTFYVSWTLFRLKDSDDVFCVGRDITDKAKLGELLEKTNVLTKTGTWEIDLENNKTYLSENAKHLLGLKDSFVGEVSEMNSLLNLNKDLAILESSKIKTKQVEEFDTQINLPDGTKNWFRIVVEQEFKNNILVKLFGSLQNIHGYKESELKEKKLLQEKNQILDNITDGFLVVDEQWIVKYWNKSAEEILSVQKFEILGKHLWEVFDDFRRNALDIKYRESMEKQESIHFETYFENLQKWFEVSAYPSEKQLSIYFRDTTEKKAIVEDLRTQIEKFEILSETGINAVWDLDIQNNSISWGLGLKKLFGYDPKEFGDTEQMWLSKIHPEERERIQISFETSLKDITADHWNEPYRLMKSDGAYISVLDRGTIIRDDRGKALRMVGSLQDISDKKKQKTKIIL</sequence>
<dbReference type="Pfam" id="PF08447">
    <property type="entry name" value="PAS_3"/>
    <property type="match status" value="2"/>
</dbReference>
<dbReference type="Pfam" id="PF13188">
    <property type="entry name" value="PAS_8"/>
    <property type="match status" value="1"/>
</dbReference>
<evidence type="ECO:0000256" key="5">
    <source>
        <dbReference type="ARBA" id="ARBA00022777"/>
    </source>
</evidence>
<dbReference type="eggNOG" id="COG3290">
    <property type="taxonomic scope" value="Bacteria"/>
</dbReference>
<dbReference type="InterPro" id="IPR052162">
    <property type="entry name" value="Sensor_kinase/Photoreceptor"/>
</dbReference>
<keyword evidence="3" id="KW-0597">Phosphoprotein</keyword>
<dbReference type="PROSITE" id="PS50113">
    <property type="entry name" value="PAC"/>
    <property type="match status" value="3"/>
</dbReference>
<dbReference type="SUPFAM" id="SSF55781">
    <property type="entry name" value="GAF domain-like"/>
    <property type="match status" value="1"/>
</dbReference>
<dbReference type="SMART" id="SM00086">
    <property type="entry name" value="PAC"/>
    <property type="match status" value="4"/>
</dbReference>
<evidence type="ECO:0000256" key="3">
    <source>
        <dbReference type="ARBA" id="ARBA00022553"/>
    </source>
</evidence>
<dbReference type="Pfam" id="PF08448">
    <property type="entry name" value="PAS_4"/>
    <property type="match status" value="1"/>
</dbReference>
<feature type="domain" description="PAS" evidence="6">
    <location>
        <begin position="417"/>
        <end position="444"/>
    </location>
</feature>
<dbReference type="InterPro" id="IPR013655">
    <property type="entry name" value="PAS_fold_3"/>
</dbReference>
<reference evidence="8" key="2">
    <citation type="submission" date="2012-09" db="EMBL/GenBank/DDBJ databases">
        <title>The complete sequence of Psychroflexus torquis an extreme psychrophile from sea-ice that is stimulated by light.</title>
        <authorList>
            <person name="Feng S."/>
            <person name="Powell S.M."/>
            <person name="Bowman J.P."/>
        </authorList>
    </citation>
    <scope>NUCLEOTIDE SEQUENCE [LARGE SCALE GENOMIC DNA]</scope>
    <source>
        <strain evidence="8">ATCC 700755</strain>
    </source>
</reference>
<dbReference type="KEGG" id="ptq:P700755_001533"/>
<evidence type="ECO:0000256" key="1">
    <source>
        <dbReference type="ARBA" id="ARBA00000085"/>
    </source>
</evidence>
<feature type="domain" description="PAS" evidence="6">
    <location>
        <begin position="135"/>
        <end position="191"/>
    </location>
</feature>
<reference evidence="8" key="1">
    <citation type="submission" date="2006-03" db="EMBL/GenBank/DDBJ databases">
        <authorList>
            <person name="Bowman J."/>
            <person name="Ferriera S."/>
            <person name="Johnson J."/>
            <person name="Kravitz S."/>
            <person name="Halpern A."/>
            <person name="Remington K."/>
            <person name="Beeson K."/>
            <person name="Tran B."/>
            <person name="Rogers Y.-H."/>
            <person name="Friedman R."/>
            <person name="Venter J.C."/>
        </authorList>
    </citation>
    <scope>NUCLEOTIDE SEQUENCE [LARGE SCALE GENOMIC DNA]</scope>
    <source>
        <strain evidence="8">ATCC 700755</strain>
    </source>
</reference>
<feature type="domain" description="PAC" evidence="7">
    <location>
        <begin position="467"/>
        <end position="521"/>
    </location>
</feature>
<dbReference type="EMBL" id="CP003879">
    <property type="protein sequence ID" value="AFU68418.1"/>
    <property type="molecule type" value="Genomic_DNA"/>
</dbReference>
<keyword evidence="4" id="KW-0808">Transferase</keyword>
<keyword evidence="5" id="KW-0418">Kinase</keyword>
<accession>K4IEZ6</accession>
<comment type="catalytic activity">
    <reaction evidence="1">
        <text>ATP + protein L-histidine = ADP + protein N-phospho-L-histidine.</text>
        <dbReference type="EC" id="2.7.13.3"/>
    </reaction>
</comment>
<dbReference type="Pfam" id="PF13426">
    <property type="entry name" value="PAS_9"/>
    <property type="match status" value="2"/>
</dbReference>
<feature type="domain" description="PAS" evidence="6">
    <location>
        <begin position="1028"/>
        <end position="1100"/>
    </location>
</feature>
<dbReference type="AlphaFoldDB" id="K4IEZ6"/>
<dbReference type="eggNOG" id="COG2203">
    <property type="taxonomic scope" value="Bacteria"/>
</dbReference>
<evidence type="ECO:0000259" key="6">
    <source>
        <dbReference type="PROSITE" id="PS50112"/>
    </source>
</evidence>
<dbReference type="Gene3D" id="3.30.450.40">
    <property type="match status" value="1"/>
</dbReference>
<evidence type="ECO:0000313" key="9">
    <source>
        <dbReference type="Proteomes" id="UP000008514"/>
    </source>
</evidence>
<dbReference type="HOGENOM" id="CLU_275687_0_0_10"/>